<dbReference type="Proteomes" id="UP000005824">
    <property type="component" value="Unassembled WGS sequence"/>
</dbReference>
<feature type="transmembrane region" description="Helical" evidence="1">
    <location>
        <begin position="66"/>
        <end position="87"/>
    </location>
</feature>
<organism evidence="2 3">
    <name type="scientific">Chthoniobacter flavus Ellin428</name>
    <dbReference type="NCBI Taxonomy" id="497964"/>
    <lineage>
        <taxon>Bacteria</taxon>
        <taxon>Pseudomonadati</taxon>
        <taxon>Verrucomicrobiota</taxon>
        <taxon>Spartobacteria</taxon>
        <taxon>Chthoniobacterales</taxon>
        <taxon>Chthoniobacteraceae</taxon>
        <taxon>Chthoniobacter</taxon>
    </lineage>
</organism>
<keyword evidence="1" id="KW-1133">Transmembrane helix</keyword>
<dbReference type="RefSeq" id="WP_006982197.1">
    <property type="nucleotide sequence ID" value="NZ_ABVL01000018.1"/>
</dbReference>
<evidence type="ECO:0000313" key="2">
    <source>
        <dbReference type="EMBL" id="EDY17578.1"/>
    </source>
</evidence>
<dbReference type="eggNOG" id="COG1090">
    <property type="taxonomic scope" value="Bacteria"/>
</dbReference>
<evidence type="ECO:0000313" key="3">
    <source>
        <dbReference type="Proteomes" id="UP000005824"/>
    </source>
</evidence>
<keyword evidence="1" id="KW-0812">Transmembrane</keyword>
<name>B4D7G1_9BACT</name>
<gene>
    <name evidence="2" type="ORF">CfE428DRAFT_4876</name>
</gene>
<keyword evidence="1" id="KW-0472">Membrane</keyword>
<dbReference type="EMBL" id="ABVL01000018">
    <property type="protein sequence ID" value="EDY17578.1"/>
    <property type="molecule type" value="Genomic_DNA"/>
</dbReference>
<proteinExistence type="predicted"/>
<keyword evidence="3" id="KW-1185">Reference proteome</keyword>
<protein>
    <submittedName>
        <fullName evidence="2">Uncharacterized protein</fullName>
    </submittedName>
</protein>
<reference evidence="2 3" key="1">
    <citation type="journal article" date="2011" name="J. Bacteriol.">
        <title>Genome sequence of Chthoniobacter flavus Ellin428, an aerobic heterotrophic soil bacterium.</title>
        <authorList>
            <person name="Kant R."/>
            <person name="van Passel M.W."/>
            <person name="Palva A."/>
            <person name="Lucas S."/>
            <person name="Lapidus A."/>
            <person name="Glavina Del Rio T."/>
            <person name="Dalin E."/>
            <person name="Tice H."/>
            <person name="Bruce D."/>
            <person name="Goodwin L."/>
            <person name="Pitluck S."/>
            <person name="Larimer F.W."/>
            <person name="Land M.L."/>
            <person name="Hauser L."/>
            <person name="Sangwan P."/>
            <person name="de Vos W.M."/>
            <person name="Janssen P.H."/>
            <person name="Smidt H."/>
        </authorList>
    </citation>
    <scope>NUCLEOTIDE SEQUENCE [LARGE SCALE GENOMIC DNA]</scope>
    <source>
        <strain evidence="2 3">Ellin428</strain>
    </source>
</reference>
<feature type="transmembrane region" description="Helical" evidence="1">
    <location>
        <begin position="144"/>
        <end position="161"/>
    </location>
</feature>
<evidence type="ECO:0000256" key="1">
    <source>
        <dbReference type="SAM" id="Phobius"/>
    </source>
</evidence>
<sequence>MKIPLCLLAVLGVIGAFDTFYYHEWRARLPAQGPIAAPELRIHAARDFFYAVLFGTLPWLGWHGGWVWVLAAVIIIEIVLTLWDFVVEIGVRKPMGDVYAGERVTHSFMGIVYGAMIATLIPVMWRWWTLPTGLQAERPDVPDWLIGALLLMAAGVFSSGLRDFYASLGLPYGNWPWPKIRRPE</sequence>
<comment type="caution">
    <text evidence="2">The sequence shown here is derived from an EMBL/GenBank/DDBJ whole genome shotgun (WGS) entry which is preliminary data.</text>
</comment>
<feature type="transmembrane region" description="Helical" evidence="1">
    <location>
        <begin position="108"/>
        <end position="128"/>
    </location>
</feature>
<dbReference type="STRING" id="497964.CfE428DRAFT_4876"/>
<dbReference type="AlphaFoldDB" id="B4D7G1"/>
<accession>B4D7G1</accession>
<dbReference type="InParanoid" id="B4D7G1"/>